<evidence type="ECO:0000256" key="1">
    <source>
        <dbReference type="SAM" id="MobiDB-lite"/>
    </source>
</evidence>
<evidence type="ECO:0000256" key="2">
    <source>
        <dbReference type="SAM" id="SignalP"/>
    </source>
</evidence>
<comment type="caution">
    <text evidence="3">The sequence shown here is derived from an EMBL/GenBank/DDBJ whole genome shotgun (WGS) entry which is preliminary data.</text>
</comment>
<dbReference type="AlphaFoldDB" id="A0A657LX61"/>
<keyword evidence="4" id="KW-1185">Reference proteome</keyword>
<evidence type="ECO:0000313" key="3">
    <source>
        <dbReference type="EMBL" id="OJG00574.1"/>
    </source>
</evidence>
<gene>
    <name evidence="3" type="ORF">AX760_10435</name>
</gene>
<name>A0A657LX61_9HYPH</name>
<dbReference type="Proteomes" id="UP000182661">
    <property type="component" value="Unassembled WGS sequence"/>
</dbReference>
<feature type="signal peptide" evidence="2">
    <location>
        <begin position="1"/>
        <end position="21"/>
    </location>
</feature>
<reference evidence="3 4" key="1">
    <citation type="submission" date="2016-02" db="EMBL/GenBank/DDBJ databases">
        <title>Genome sequencing of a beta-galactosidase producing bacteria Rhizobium sp. 59.</title>
        <authorList>
            <person name="Wang D."/>
            <person name="Kot W."/>
            <person name="Qin Y."/>
            <person name="Hansen L."/>
            <person name="Naqvi K."/>
            <person name="Rensing C."/>
        </authorList>
    </citation>
    <scope>NUCLEOTIDE SEQUENCE [LARGE SCALE GENOMIC DNA]</scope>
    <source>
        <strain evidence="3 4">59</strain>
    </source>
</reference>
<feature type="compositionally biased region" description="Basic and acidic residues" evidence="1">
    <location>
        <begin position="47"/>
        <end position="65"/>
    </location>
</feature>
<evidence type="ECO:0000313" key="4">
    <source>
        <dbReference type="Proteomes" id="UP000182661"/>
    </source>
</evidence>
<dbReference type="OrthoDB" id="8387114at2"/>
<dbReference type="RefSeq" id="WP_071831397.1">
    <property type="nucleotide sequence ID" value="NZ_LSRP01000024.1"/>
</dbReference>
<organism evidence="3 4">
    <name type="scientific">Pararhizobium antarcticum</name>
    <dbReference type="NCBI Taxonomy" id="1798805"/>
    <lineage>
        <taxon>Bacteria</taxon>
        <taxon>Pseudomonadati</taxon>
        <taxon>Pseudomonadota</taxon>
        <taxon>Alphaproteobacteria</taxon>
        <taxon>Hyphomicrobiales</taxon>
        <taxon>Rhizobiaceae</taxon>
        <taxon>Rhizobium/Agrobacterium group</taxon>
        <taxon>Pararhizobium</taxon>
    </lineage>
</organism>
<dbReference type="EMBL" id="LSRP01000024">
    <property type="protein sequence ID" value="OJG00574.1"/>
    <property type="molecule type" value="Genomic_DNA"/>
</dbReference>
<evidence type="ECO:0008006" key="5">
    <source>
        <dbReference type="Google" id="ProtNLM"/>
    </source>
</evidence>
<feature type="chain" id="PRO_5024901261" description="Cobalt transporter" evidence="2">
    <location>
        <begin position="22"/>
        <end position="126"/>
    </location>
</feature>
<keyword evidence="2" id="KW-0732">Signal</keyword>
<feature type="region of interest" description="Disordered" evidence="1">
    <location>
        <begin position="32"/>
        <end position="65"/>
    </location>
</feature>
<sequence length="126" mass="13667">MASLALLIFCAVISGWTAALAQIRVHDLPGGTSFQHQQHQQHQRTVSAHDHHPDEARCSGDQAECHHGSKGIHPMACAACFAIETAALDIEPPRIAGTAPEIVPQPAMIATDLKPRFPPPRRFFHA</sequence>
<accession>A0A657LX61</accession>
<proteinExistence type="predicted"/>
<protein>
    <recommendedName>
        <fullName evidence="5">Cobalt transporter</fullName>
    </recommendedName>
</protein>